<dbReference type="CDD" id="cd03794">
    <property type="entry name" value="GT4_WbuB-like"/>
    <property type="match status" value="1"/>
</dbReference>
<evidence type="ECO:0000313" key="5">
    <source>
        <dbReference type="Proteomes" id="UP000070058"/>
    </source>
</evidence>
<dbReference type="Gene3D" id="3.40.50.2000">
    <property type="entry name" value="Glycogen Phosphorylase B"/>
    <property type="match status" value="2"/>
</dbReference>
<dbReference type="OrthoDB" id="9811902at2"/>
<proteinExistence type="predicted"/>
<keyword evidence="5" id="KW-1185">Reference proteome</keyword>
<accession>A0A139SPS6</accession>
<gene>
    <name evidence="4" type="ORF">AXK11_04245</name>
</gene>
<dbReference type="PANTHER" id="PTHR46401">
    <property type="entry name" value="GLYCOSYLTRANSFERASE WBBK-RELATED"/>
    <property type="match status" value="1"/>
</dbReference>
<organism evidence="4 5">
    <name type="scientific">Cephaloticoccus primus</name>
    <dbReference type="NCBI Taxonomy" id="1548207"/>
    <lineage>
        <taxon>Bacteria</taxon>
        <taxon>Pseudomonadati</taxon>
        <taxon>Verrucomicrobiota</taxon>
        <taxon>Opitutia</taxon>
        <taxon>Opitutales</taxon>
        <taxon>Opitutaceae</taxon>
        <taxon>Cephaloticoccus</taxon>
    </lineage>
</organism>
<evidence type="ECO:0000259" key="3">
    <source>
        <dbReference type="Pfam" id="PF13579"/>
    </source>
</evidence>
<dbReference type="SUPFAM" id="SSF53756">
    <property type="entry name" value="UDP-Glycosyltransferase/glycogen phosphorylase"/>
    <property type="match status" value="1"/>
</dbReference>
<name>A0A139SPS6_9BACT</name>
<feature type="region of interest" description="Disordered" evidence="2">
    <location>
        <begin position="406"/>
        <end position="431"/>
    </location>
</feature>
<reference evidence="5" key="1">
    <citation type="submission" date="2016-02" db="EMBL/GenBank/DDBJ databases">
        <authorList>
            <person name="Sanders J.G."/>
            <person name="Lin J.Y."/>
            <person name="Wertz J.T."/>
            <person name="Russell J.A."/>
            <person name="Moreau C.S."/>
            <person name="Powell S."/>
        </authorList>
    </citation>
    <scope>NUCLEOTIDE SEQUENCE [LARGE SCALE GENOMIC DNA]</scope>
    <source>
        <strain evidence="5">CAG34</strain>
    </source>
</reference>
<dbReference type="Proteomes" id="UP000070058">
    <property type="component" value="Unassembled WGS sequence"/>
</dbReference>
<dbReference type="AlphaFoldDB" id="A0A139SPS6"/>
<comment type="caution">
    <text evidence="4">The sequence shown here is derived from an EMBL/GenBank/DDBJ whole genome shotgun (WGS) entry which is preliminary data.</text>
</comment>
<dbReference type="GO" id="GO:0016757">
    <property type="term" value="F:glycosyltransferase activity"/>
    <property type="evidence" value="ECO:0007669"/>
    <property type="project" value="TreeGrafter"/>
</dbReference>
<sequence>MSRLIFVNRFYWPEEPATSQLLTDLAQALASGSDSPPACRDVTIVTSRRAPLPRRETRAGVNIRRVGPIRRDSRSLLARALDLACFTAAALLHLARHTRRGDTVILLTDPPLLGALATPLLRLRRAHIIHWVQDIYPEIAIELSGQGWLRALRPLRDAAWRKAHACVTLGPDMAAVLHAARVPPQRIHSIPNWALPELCEAPAAETAALKKTWGLADKFVVLYSGNLGRVHDLPPILDIAAALLDEPQIVFAFVGRGAQQAPLRAIAQARRLTNIHFLPPVPRAQLSTSLSTGDLHLVTLKSGCESYVLPSKLYGIAAVSRPLLFIGPRRASLFSEIPAADIGLSFTRDETAAAATAILELAQAAPERRQAMRLSVRAFSEKHAFAHALAAWRTLLAEVDGSAPTALPSAPAPAPADIGEKQNSAQQHLGQ</sequence>
<evidence type="ECO:0000256" key="2">
    <source>
        <dbReference type="SAM" id="MobiDB-lite"/>
    </source>
</evidence>
<evidence type="ECO:0000313" key="4">
    <source>
        <dbReference type="EMBL" id="KXU36567.1"/>
    </source>
</evidence>
<dbReference type="Pfam" id="PF13579">
    <property type="entry name" value="Glyco_trans_4_4"/>
    <property type="match status" value="1"/>
</dbReference>
<keyword evidence="1" id="KW-0808">Transferase</keyword>
<protein>
    <recommendedName>
        <fullName evidence="3">Glycosyltransferase subfamily 4-like N-terminal domain-containing protein</fullName>
    </recommendedName>
</protein>
<feature type="domain" description="Glycosyltransferase subfamily 4-like N-terminal" evidence="3">
    <location>
        <begin position="39"/>
        <end position="193"/>
    </location>
</feature>
<evidence type="ECO:0000256" key="1">
    <source>
        <dbReference type="ARBA" id="ARBA00022679"/>
    </source>
</evidence>
<dbReference type="GO" id="GO:0009103">
    <property type="term" value="P:lipopolysaccharide biosynthetic process"/>
    <property type="evidence" value="ECO:0007669"/>
    <property type="project" value="TreeGrafter"/>
</dbReference>
<dbReference type="STRING" id="1548207.AXK11_04245"/>
<dbReference type="EMBL" id="LSZQ01000030">
    <property type="protein sequence ID" value="KXU36567.1"/>
    <property type="molecule type" value="Genomic_DNA"/>
</dbReference>
<feature type="compositionally biased region" description="Polar residues" evidence="2">
    <location>
        <begin position="421"/>
        <end position="431"/>
    </location>
</feature>
<dbReference type="InterPro" id="IPR028098">
    <property type="entry name" value="Glyco_trans_4-like_N"/>
</dbReference>
<dbReference type="PANTHER" id="PTHR46401:SF2">
    <property type="entry name" value="GLYCOSYLTRANSFERASE WBBK-RELATED"/>
    <property type="match status" value="1"/>
</dbReference>
<dbReference type="RefSeq" id="WP_068629564.1">
    <property type="nucleotide sequence ID" value="NZ_LSZQ01000030.1"/>
</dbReference>